<evidence type="ECO:0000313" key="2">
    <source>
        <dbReference type="EMBL" id="SIS12120.1"/>
    </source>
</evidence>
<dbReference type="AlphaFoldDB" id="A0A1N7GHU8"/>
<feature type="region of interest" description="Disordered" evidence="1">
    <location>
        <begin position="267"/>
        <end position="300"/>
    </location>
</feature>
<dbReference type="STRING" id="58117.SAMN05421833_12928"/>
<sequence>MDVPLMLMSTTSAPRPRGWSSGRTARRGVDVVGPAPAGMFPSRSAPGRFPGRRPRARGDVPRSSACSTYSGLSAPRPRGCSPLRSGETSTAEVGPAPAGMFPGSAGESRRTPRRPRARGDVPSTGLICSTSFGSAPRPRGCSRRADSPDHLSTRRPRARGDAPWQGGYVTAFGASAPRPRGCSARRVLVAAVADVGPAPAGMLPASRPISRCCVGRPRARGDAPRAIARNTPEEMSAPRRRGCSAVVTVLRGLVEVGPAPARTLPGCASSKSAGACRPRARGDAPEDGEGEACVEMSAPRPRGCSYLHGDDVRRQGVGPAPAGMLPSRRSRSWPAPRRPRAHGDAPVDDLDLDLREMSALHQVDASVADQERLVLQVARHQRQPSAHGPLLAHSGRTCTRNRAEAARDHCATPRQCDRQLHHQPPWKPS</sequence>
<feature type="region of interest" description="Disordered" evidence="1">
    <location>
        <begin position="409"/>
        <end position="429"/>
    </location>
</feature>
<feature type="compositionally biased region" description="Basic and acidic residues" evidence="1">
    <location>
        <begin position="143"/>
        <end position="152"/>
    </location>
</feature>
<dbReference type="AntiFam" id="ANF00057">
    <property type="entry name" value="Translation of E. coli type CRISPR repeat"/>
</dbReference>
<dbReference type="EMBL" id="FTNI01000029">
    <property type="protein sequence ID" value="SIS12120.1"/>
    <property type="molecule type" value="Genomic_DNA"/>
</dbReference>
<gene>
    <name evidence="2" type="ORF">SAMN05421833_12928</name>
</gene>
<organism evidence="2 3">
    <name type="scientific">Microbispora rosea</name>
    <dbReference type="NCBI Taxonomy" id="58117"/>
    <lineage>
        <taxon>Bacteria</taxon>
        <taxon>Bacillati</taxon>
        <taxon>Actinomycetota</taxon>
        <taxon>Actinomycetes</taxon>
        <taxon>Streptosporangiales</taxon>
        <taxon>Streptosporangiaceae</taxon>
        <taxon>Microbispora</taxon>
    </lineage>
</organism>
<name>A0A1N7GHU8_9ACTN</name>
<proteinExistence type="predicted"/>
<protein>
    <submittedName>
        <fullName evidence="2">Uncharacterized protein</fullName>
    </submittedName>
</protein>
<dbReference type="Proteomes" id="UP000186096">
    <property type="component" value="Unassembled WGS sequence"/>
</dbReference>
<reference evidence="3" key="1">
    <citation type="submission" date="2017-01" db="EMBL/GenBank/DDBJ databases">
        <authorList>
            <person name="Varghese N."/>
            <person name="Submissions S."/>
        </authorList>
    </citation>
    <scope>NUCLEOTIDE SEQUENCE [LARGE SCALE GENOMIC DNA]</scope>
    <source>
        <strain evidence="3">ATCC 12950</strain>
    </source>
</reference>
<feature type="region of interest" description="Disordered" evidence="1">
    <location>
        <begin position="1"/>
        <end position="163"/>
    </location>
</feature>
<accession>A0A1N7GHU8</accession>
<feature type="region of interest" description="Disordered" evidence="1">
    <location>
        <begin position="314"/>
        <end position="348"/>
    </location>
</feature>
<keyword evidence="3" id="KW-1185">Reference proteome</keyword>
<evidence type="ECO:0000256" key="1">
    <source>
        <dbReference type="SAM" id="MobiDB-lite"/>
    </source>
</evidence>
<feature type="compositionally biased region" description="Basic and acidic residues" evidence="1">
    <location>
        <begin position="409"/>
        <end position="420"/>
    </location>
</feature>
<evidence type="ECO:0000313" key="3">
    <source>
        <dbReference type="Proteomes" id="UP000186096"/>
    </source>
</evidence>